<dbReference type="EMBL" id="CAJVPU010002858">
    <property type="protein sequence ID" value="CAG8508855.1"/>
    <property type="molecule type" value="Genomic_DNA"/>
</dbReference>
<sequence>MVQLSDSSLFKGALLDSFEKNGYISVPQPQPQNFFEMAKKLVSDHPKATTIGILTVGGMVLGPLGFAGGIASGSLAAYMMSLQGGATASGSLVAILQSIGTVGLGMKGALMTSAAGATVLGGLSTLITKKLNENPEGLAQLDKFVKIYDQNGENSQSIVVFEMRNKLLNNDKALDDFLKVFGLTENMVKTKQFRFLMDEAYSTRGFKILNNRLVTSYGKEHVEQKQRSIMLNLNLR</sequence>
<organism evidence="1 2">
    <name type="scientific">Dentiscutata heterogama</name>
    <dbReference type="NCBI Taxonomy" id="1316150"/>
    <lineage>
        <taxon>Eukaryota</taxon>
        <taxon>Fungi</taxon>
        <taxon>Fungi incertae sedis</taxon>
        <taxon>Mucoromycota</taxon>
        <taxon>Glomeromycotina</taxon>
        <taxon>Glomeromycetes</taxon>
        <taxon>Diversisporales</taxon>
        <taxon>Gigasporaceae</taxon>
        <taxon>Dentiscutata</taxon>
    </lineage>
</organism>
<evidence type="ECO:0000313" key="2">
    <source>
        <dbReference type="Proteomes" id="UP000789702"/>
    </source>
</evidence>
<dbReference type="Proteomes" id="UP000789702">
    <property type="component" value="Unassembled WGS sequence"/>
</dbReference>
<reference evidence="1" key="1">
    <citation type="submission" date="2021-06" db="EMBL/GenBank/DDBJ databases">
        <authorList>
            <person name="Kallberg Y."/>
            <person name="Tangrot J."/>
            <person name="Rosling A."/>
        </authorList>
    </citation>
    <scope>NUCLEOTIDE SEQUENCE</scope>
    <source>
        <strain evidence="1">IL203A</strain>
    </source>
</reference>
<gene>
    <name evidence="1" type="ORF">DHETER_LOCUS3361</name>
</gene>
<keyword evidence="2" id="KW-1185">Reference proteome</keyword>
<proteinExistence type="predicted"/>
<name>A0ACA9L5T2_9GLOM</name>
<accession>A0ACA9L5T2</accession>
<evidence type="ECO:0000313" key="1">
    <source>
        <dbReference type="EMBL" id="CAG8508855.1"/>
    </source>
</evidence>
<protein>
    <submittedName>
        <fullName evidence="1">6849_t:CDS:1</fullName>
    </submittedName>
</protein>
<comment type="caution">
    <text evidence="1">The sequence shown here is derived from an EMBL/GenBank/DDBJ whole genome shotgun (WGS) entry which is preliminary data.</text>
</comment>